<dbReference type="InterPro" id="IPR036378">
    <property type="entry name" value="FAS1_dom_sf"/>
</dbReference>
<keyword evidence="1" id="KW-0732">Signal</keyword>
<dbReference type="Gene3D" id="2.30.180.10">
    <property type="entry name" value="FAS1 domain"/>
    <property type="match status" value="1"/>
</dbReference>
<organism evidence="3 4">
    <name type="scientific">Chlorella sorokiniana</name>
    <name type="common">Freshwater green alga</name>
    <dbReference type="NCBI Taxonomy" id="3076"/>
    <lineage>
        <taxon>Eukaryota</taxon>
        <taxon>Viridiplantae</taxon>
        <taxon>Chlorophyta</taxon>
        <taxon>core chlorophytes</taxon>
        <taxon>Trebouxiophyceae</taxon>
        <taxon>Chlorellales</taxon>
        <taxon>Chlorellaceae</taxon>
        <taxon>Chlorella clade</taxon>
        <taxon>Chlorella</taxon>
    </lineage>
</organism>
<evidence type="ECO:0000259" key="2">
    <source>
        <dbReference type="Pfam" id="PF02469"/>
    </source>
</evidence>
<dbReference type="Proteomes" id="UP000239899">
    <property type="component" value="Unassembled WGS sequence"/>
</dbReference>
<feature type="chain" id="PRO_5015197213" evidence="1">
    <location>
        <begin position="25"/>
        <end position="219"/>
    </location>
</feature>
<protein>
    <submittedName>
        <fullName evidence="3">Nex18 symbiotically induced</fullName>
    </submittedName>
</protein>
<gene>
    <name evidence="3" type="ORF">C2E21_2183</name>
</gene>
<evidence type="ECO:0000313" key="3">
    <source>
        <dbReference type="EMBL" id="PRW59251.1"/>
    </source>
</evidence>
<dbReference type="Pfam" id="PF02469">
    <property type="entry name" value="Fasciclin"/>
    <property type="match status" value="1"/>
</dbReference>
<comment type="caution">
    <text evidence="3">The sequence shown here is derived from an EMBL/GenBank/DDBJ whole genome shotgun (WGS) entry which is preliminary data.</text>
</comment>
<dbReference type="InterPro" id="IPR000782">
    <property type="entry name" value="FAS1_domain"/>
</dbReference>
<proteinExistence type="predicted"/>
<evidence type="ECO:0000313" key="4">
    <source>
        <dbReference type="Proteomes" id="UP000239899"/>
    </source>
</evidence>
<keyword evidence="4" id="KW-1185">Reference proteome</keyword>
<dbReference type="EMBL" id="LHPG02000004">
    <property type="protein sequence ID" value="PRW59251.1"/>
    <property type="molecule type" value="Genomic_DNA"/>
</dbReference>
<sequence length="219" mass="22803">MMARRQCLAAALCLVLCAAAGGQAVRIASAADFLAANADEFQIMNALLKKSGLAGALAADLPNTYFLPPDSAFLLDLGESAPELSLGNDPNMQPMTVAEILQKVDAMSTDDAVQFVKAHVVPASYPNVTALAFPNGRPTGTPDPNAAPVTVTNSLNKQMEVIYDWGANNLHLSVPIGSNGDRTAAFVAGPAAFPVGKATVYLVHALMADPTLITGKKQR</sequence>
<feature type="signal peptide" evidence="1">
    <location>
        <begin position="1"/>
        <end position="24"/>
    </location>
</feature>
<accession>A0A2P6TYW1</accession>
<evidence type="ECO:0000256" key="1">
    <source>
        <dbReference type="SAM" id="SignalP"/>
    </source>
</evidence>
<feature type="domain" description="FAS1" evidence="2">
    <location>
        <begin position="40"/>
        <end position="159"/>
    </location>
</feature>
<name>A0A2P6TYW1_CHLSO</name>
<dbReference type="OrthoDB" id="512083at2759"/>
<dbReference type="SUPFAM" id="SSF82153">
    <property type="entry name" value="FAS1 domain"/>
    <property type="match status" value="1"/>
</dbReference>
<reference evidence="3 4" key="1">
    <citation type="journal article" date="2018" name="Plant J.">
        <title>Genome sequences of Chlorella sorokiniana UTEX 1602 and Micractinium conductrix SAG 241.80: implications to maltose excretion by a green alga.</title>
        <authorList>
            <person name="Arriola M.B."/>
            <person name="Velmurugan N."/>
            <person name="Zhang Y."/>
            <person name="Plunkett M.H."/>
            <person name="Hondzo H."/>
            <person name="Barney B.M."/>
        </authorList>
    </citation>
    <scope>NUCLEOTIDE SEQUENCE [LARGE SCALE GENOMIC DNA]</scope>
    <source>
        <strain evidence="4">UTEX 1602</strain>
    </source>
</reference>
<dbReference type="AlphaFoldDB" id="A0A2P6TYW1"/>